<gene>
    <name evidence="1" type="ORF">GCM10007071_18820</name>
</gene>
<proteinExistence type="predicted"/>
<organism evidence="1 2">
    <name type="scientific">Marinobacter zhanjiangensis</name>
    <dbReference type="NCBI Taxonomy" id="578215"/>
    <lineage>
        <taxon>Bacteria</taxon>
        <taxon>Pseudomonadati</taxon>
        <taxon>Pseudomonadota</taxon>
        <taxon>Gammaproteobacteria</taxon>
        <taxon>Pseudomonadales</taxon>
        <taxon>Marinobacteraceae</taxon>
        <taxon>Marinobacter</taxon>
    </lineage>
</organism>
<sequence length="604" mass="68887">MSEELLQYYNRELAYLRRQGAEFARAYPKVAGRLRVSDEAVEDPHVSRLLEGVAFLTSQIRQRLDGHFPELTDILMGSLYPDYQAPIPSMTVLQLTASRAQTHCSLLTEGQAFETRVEKMPDCEFRAPGEHYIAPVTVESADFQNAPFDAPRPLGSEGAQSVITLRLSAPTPFSEIDLPWLRFFLHGQAHLSNELYDLIHRTGLGVAVSPVSDRRQLTFLPANRIRPVGFDDNEALVPYSKRSMEGYRLLTEFFLFPEKFLFTQLDRMTGCWPESKEIDITFYLSETSSELEKSFQAEHMRLWCLPVVNLFEETLEPSPLDDTRHEHRLVSRYRKTDAFEVVSVASVSLVNSGKIREMAPYYGLGHPRWQTDLDLFWHLQRRPADWVGGQMEPGTETILSLVDNRYENRDLDAIPDDEALVIKARCCNRNVPDRLPFGGGDPTFKAVSEPLIDKAVALLAPTSTVRPELEGASRWQFIRHLNLEYFTGDDACERLKAVLQLYDFRQTPESRAMVEGIEKVDVRRVAARVGKGVRSGLTQGTEFRITFSRPRYAGTSIYLFSAVLDRFLAQFAQLNSFTRLRIRLSGHSRDYHAWPARAGERELV</sequence>
<dbReference type="InterPro" id="IPR010272">
    <property type="entry name" value="T6SS_TssF"/>
</dbReference>
<comment type="caution">
    <text evidence="1">The sequence shown here is derived from an EMBL/GenBank/DDBJ whole genome shotgun (WGS) entry which is preliminary data.</text>
</comment>
<reference evidence="2" key="1">
    <citation type="journal article" date="2019" name="Int. J. Syst. Evol. Microbiol.">
        <title>The Global Catalogue of Microorganisms (GCM) 10K type strain sequencing project: providing services to taxonomists for standard genome sequencing and annotation.</title>
        <authorList>
            <consortium name="The Broad Institute Genomics Platform"/>
            <consortium name="The Broad Institute Genome Sequencing Center for Infectious Disease"/>
            <person name="Wu L."/>
            <person name="Ma J."/>
        </authorList>
    </citation>
    <scope>NUCLEOTIDE SEQUENCE [LARGE SCALE GENOMIC DNA]</scope>
    <source>
        <strain evidence="2">KCTC 22280</strain>
    </source>
</reference>
<dbReference type="PANTHER" id="PTHR35370">
    <property type="entry name" value="CYTOPLASMIC PROTEIN-RELATED-RELATED"/>
    <property type="match status" value="1"/>
</dbReference>
<dbReference type="RefSeq" id="WP_189575750.1">
    <property type="nucleotide sequence ID" value="NZ_BMXV01000004.1"/>
</dbReference>
<dbReference type="Proteomes" id="UP000601597">
    <property type="component" value="Unassembled WGS sequence"/>
</dbReference>
<evidence type="ECO:0000313" key="2">
    <source>
        <dbReference type="Proteomes" id="UP000601597"/>
    </source>
</evidence>
<dbReference type="EMBL" id="BMXV01000004">
    <property type="protein sequence ID" value="GGY72028.1"/>
    <property type="molecule type" value="Genomic_DNA"/>
</dbReference>
<dbReference type="Pfam" id="PF05947">
    <property type="entry name" value="T6SS_TssF"/>
    <property type="match status" value="1"/>
</dbReference>
<dbReference type="PIRSF" id="PIRSF028304">
    <property type="entry name" value="UCP028304"/>
    <property type="match status" value="1"/>
</dbReference>
<protein>
    <submittedName>
        <fullName evidence="1">Type VI secretion system protein ImpG</fullName>
    </submittedName>
</protein>
<evidence type="ECO:0000313" key="1">
    <source>
        <dbReference type="EMBL" id="GGY72028.1"/>
    </source>
</evidence>
<dbReference type="NCBIfam" id="TIGR03359">
    <property type="entry name" value="VI_chp_6"/>
    <property type="match status" value="1"/>
</dbReference>
<keyword evidence="2" id="KW-1185">Reference proteome</keyword>
<dbReference type="PANTHER" id="PTHR35370:SF1">
    <property type="entry name" value="TYPE VI SECRETION SYSTEM COMPONENT TSSF1"/>
    <property type="match status" value="1"/>
</dbReference>
<accession>A0ABQ3B2Y9</accession>
<name>A0ABQ3B2Y9_9GAMM</name>